<dbReference type="EMBL" id="JAOTLW010000013">
    <property type="protein sequence ID" value="MDI5832581.1"/>
    <property type="molecule type" value="Genomic_DNA"/>
</dbReference>
<sequence>MPVKKSVRLVDHTIEVCKNLSEFSRGVINWSGSLNAMAEQFSLFIDDNTPELSENEWLVFYSSQNGHVPHPDPKVEAELLPWHISEGYNYDAQMTEFLGSKEAAISFIDRINSWSTSQRLAVIYKARAYWRVSPVDLDVSDEIDNE</sequence>
<evidence type="ECO:0008006" key="3">
    <source>
        <dbReference type="Google" id="ProtNLM"/>
    </source>
</evidence>
<gene>
    <name evidence="1" type="ORF">ODY93_13460</name>
</gene>
<accession>A0ABT6UDN5</accession>
<evidence type="ECO:0000313" key="1">
    <source>
        <dbReference type="EMBL" id="MDI5832581.1"/>
    </source>
</evidence>
<reference evidence="1 2" key="1">
    <citation type="submission" date="2022-09" db="EMBL/GenBank/DDBJ databases">
        <title>The outer-membrane cytochrome OmcA is essential for infection of Shewanella oneidensis by a zebrafish-associated bacteriophage.</title>
        <authorList>
            <person name="Grenfell A.W."/>
            <person name="Intile P."/>
            <person name="Mcfarlane J."/>
            <person name="Leung D."/>
            <person name="Abdalla K."/>
            <person name="Wold M."/>
            <person name="Kees E."/>
            <person name="Gralnick J."/>
        </authorList>
    </citation>
    <scope>NUCLEOTIDE SEQUENCE [LARGE SCALE GENOMIC DNA]</scope>
    <source>
        <strain evidence="1 2">NF-5</strain>
    </source>
</reference>
<comment type="caution">
    <text evidence="1">The sequence shown here is derived from an EMBL/GenBank/DDBJ whole genome shotgun (WGS) entry which is preliminary data.</text>
</comment>
<dbReference type="RefSeq" id="WP_282679550.1">
    <property type="nucleotide sequence ID" value="NZ_CP106875.1"/>
</dbReference>
<name>A0ABT6UDN5_9GAMM</name>
<organism evidence="1 2">
    <name type="scientific">Shewanella xiamenensis</name>
    <dbReference type="NCBI Taxonomy" id="332186"/>
    <lineage>
        <taxon>Bacteria</taxon>
        <taxon>Pseudomonadati</taxon>
        <taxon>Pseudomonadota</taxon>
        <taxon>Gammaproteobacteria</taxon>
        <taxon>Alteromonadales</taxon>
        <taxon>Shewanellaceae</taxon>
        <taxon>Shewanella</taxon>
    </lineage>
</organism>
<evidence type="ECO:0000313" key="2">
    <source>
        <dbReference type="Proteomes" id="UP001159075"/>
    </source>
</evidence>
<proteinExistence type="predicted"/>
<protein>
    <recommendedName>
        <fullName evidence="3">Phage protein</fullName>
    </recommendedName>
</protein>
<dbReference type="Proteomes" id="UP001159075">
    <property type="component" value="Unassembled WGS sequence"/>
</dbReference>
<keyword evidence="2" id="KW-1185">Reference proteome</keyword>